<dbReference type="Proteomes" id="UP001153069">
    <property type="component" value="Unassembled WGS sequence"/>
</dbReference>
<accession>A0A9N8HZZ4</accession>
<comment type="caution">
    <text evidence="2">The sequence shown here is derived from an EMBL/GenBank/DDBJ whole genome shotgun (WGS) entry which is preliminary data.</text>
</comment>
<dbReference type="EMBL" id="CAICTM010003281">
    <property type="protein sequence ID" value="CAB9531145.1"/>
    <property type="molecule type" value="Genomic_DNA"/>
</dbReference>
<dbReference type="AlphaFoldDB" id="A0A9N8HZZ4"/>
<name>A0A9N8HZZ4_9STRA</name>
<evidence type="ECO:0000313" key="2">
    <source>
        <dbReference type="EMBL" id="CAB9531145.1"/>
    </source>
</evidence>
<feature type="compositionally biased region" description="Low complexity" evidence="1">
    <location>
        <begin position="149"/>
        <end position="158"/>
    </location>
</feature>
<evidence type="ECO:0000256" key="1">
    <source>
        <dbReference type="SAM" id="MobiDB-lite"/>
    </source>
</evidence>
<feature type="region of interest" description="Disordered" evidence="1">
    <location>
        <begin position="146"/>
        <end position="173"/>
    </location>
</feature>
<proteinExistence type="predicted"/>
<reference evidence="2" key="1">
    <citation type="submission" date="2020-06" db="EMBL/GenBank/DDBJ databases">
        <authorList>
            <consortium name="Plant Systems Biology data submission"/>
        </authorList>
    </citation>
    <scope>NUCLEOTIDE SEQUENCE</scope>
    <source>
        <strain evidence="2">D6</strain>
    </source>
</reference>
<evidence type="ECO:0000313" key="3">
    <source>
        <dbReference type="Proteomes" id="UP001153069"/>
    </source>
</evidence>
<protein>
    <submittedName>
        <fullName evidence="2">Uncharacterized protein</fullName>
    </submittedName>
</protein>
<organism evidence="2 3">
    <name type="scientific">Seminavis robusta</name>
    <dbReference type="NCBI Taxonomy" id="568900"/>
    <lineage>
        <taxon>Eukaryota</taxon>
        <taxon>Sar</taxon>
        <taxon>Stramenopiles</taxon>
        <taxon>Ochrophyta</taxon>
        <taxon>Bacillariophyta</taxon>
        <taxon>Bacillariophyceae</taxon>
        <taxon>Bacillariophycidae</taxon>
        <taxon>Naviculales</taxon>
        <taxon>Naviculaceae</taxon>
        <taxon>Seminavis</taxon>
    </lineage>
</organism>
<gene>
    <name evidence="2" type="ORF">SEMRO_3283_G346160.1</name>
</gene>
<keyword evidence="3" id="KW-1185">Reference proteome</keyword>
<sequence>MKDDTRKKKSAHRIGEDAEYSCDMDLPTEGLEMETKAFLLQQLDERGGPRACNRQNKLLNNLCSEFPATLGITGSVRRARTSYLVDRWKRDQDFGTTRANLLASFKLLSLQCPQPKQEDLDEATADQVPEETTSTAVVPVVKKSKATTKPVKVKSSPSIKKKATNKQPDATMSANIGSPIKLILSSANRDEQDKDLEVYFDIDLENEEAHGDYLVTMSTEERVGKMQASAIVVVRPNVAPEDIKSLSATYTKDSISIIGPSKMQGFLEAASGKDGWLTCLKKVEGRFEAAKLHTTLKSMVTKLKKKNRNKTTYISLTDIGIAVSNEYFSPGCPKGKLKLIPLPYKTKGKNGESVTRMLAVWRAYIVGTLGAVEEEDQTAGDEDLLNELLNLNSTT</sequence>